<feature type="non-terminal residue" evidence="9">
    <location>
        <position position="1"/>
    </location>
</feature>
<sequence>MSGSQYAPLAKEEDEVEVIVQGRDRGHGFKLNKLYRAICLSLFGLTAVLLVLGAVVAWTGRPPLENVLDDIDKDDTGAEWLRAHEARANGDQYLLGVGKADITGPVVELNFMGYASLSQVGTGLRQRIYSRAFIIGDKNNPSDRFVYLVLDTQSGDTAVRYGILQGLAALGSEYAVYGQQNVAVTGTHQHSGPGAWVNYLLPQVTSLGFDQESYQAIVTGAVLSIQRAHESLTTGYLSYGEVNITDANISRSPYAYLANPAEERAKYEYDVDKTLSMLRFQRASDGLNIGVLTWYAVHGTSMLENNTHVTGDNKGVAAYLFENAVANDTSAAPGFVAGFSQANVGDTSPNVLGAWCDDGSGQMCTLENSTCAGISETCHGRGPEFQKLDLGVSSCYEIGRRQYAGAKSLYDSFDSLSTPVTGTSVKSFHTFQDMRNLTFPLANGTLVTTCAAALGYSFAAGTTDGPGAFDFTQNDPGSNDANPLWNVVSGLLKTPTPNQVACQQPKPILLDVGQMSEPYDWSPNIVDMQLLRVGQFIIIISPSEATTMSGRRWRDAIKSAAISNTITDVEPYVVLGGPANTYAHYLATEEEYGVQRYEGASTLYGPHELEGYIYVSTQSIKYLAADSTTQPPTGPLPPNYSNSSLSFITPVIFDAAPIFQSFGDVVTPPNASYAPGDVVNVTFVGANPRNNLRLEGTFTAVEMLTGSTWTQVRSDWDWSLVYTWTRVNTILGTSNVVITWETESDVQPGTYRIRYYGDAKRLDSFEAMVILSNDKMFILLRRHNTPKALQPSTIRLQKGKELSLQTNWKMSHISNPLATPDQIYKSSQSSALPIDLQESIRFYTARLTQAAGILLRLPQDVIVQANVILFRYWLIEDLLKHEFSDVSAAAIYLTAKISASPRSLRSVTNVYAYLTSPNSALRPTFDPKQQTPDPTTYYLSESTYITFRNRILVVEGHILNAIGFNTHVALPHPLAITYLQALNVFGAGGKQGPKVARRTIEYLNTALLSPQMLYLTHQPYALATAAIYLAARDVGCFTRTIDYSTSSQFMDTVRADAEAAGTISHDKLTWKIIDATIQEWLKGA</sequence>
<dbReference type="GO" id="GO:0017040">
    <property type="term" value="F:N-acylsphingosine amidohydrolase activity"/>
    <property type="evidence" value="ECO:0007669"/>
    <property type="project" value="UniProtKB-EC"/>
</dbReference>
<dbReference type="OrthoDB" id="191371at2759"/>
<evidence type="ECO:0000259" key="7">
    <source>
        <dbReference type="Pfam" id="PF04734"/>
    </source>
</evidence>
<keyword evidence="6" id="KW-1133">Transmembrane helix</keyword>
<dbReference type="Gene3D" id="1.10.472.10">
    <property type="entry name" value="Cyclin-like"/>
    <property type="match status" value="1"/>
</dbReference>
<dbReference type="Gene3D" id="2.60.40.2300">
    <property type="entry name" value="Neutral/alkaline non-lysosomal ceramidase, C-terminal domain"/>
    <property type="match status" value="1"/>
</dbReference>
<gene>
    <name evidence="9" type="ORF">B7463_g1485</name>
</gene>
<feature type="transmembrane region" description="Helical" evidence="6">
    <location>
        <begin position="34"/>
        <end position="58"/>
    </location>
</feature>
<dbReference type="PANTHER" id="PTHR12670">
    <property type="entry name" value="CERAMIDASE"/>
    <property type="match status" value="1"/>
</dbReference>
<dbReference type="Pfam" id="PF17048">
    <property type="entry name" value="Ceramidse_alk_C"/>
    <property type="match status" value="1"/>
</dbReference>
<keyword evidence="5" id="KW-0479">Metal-binding</keyword>
<dbReference type="EMBL" id="NCSJ02000015">
    <property type="protein sequence ID" value="RFU34855.1"/>
    <property type="molecule type" value="Genomic_DNA"/>
</dbReference>
<evidence type="ECO:0000256" key="6">
    <source>
        <dbReference type="SAM" id="Phobius"/>
    </source>
</evidence>
<organism evidence="9 10">
    <name type="scientific">Scytalidium lignicola</name>
    <name type="common">Hyphomycete</name>
    <dbReference type="NCBI Taxonomy" id="5539"/>
    <lineage>
        <taxon>Eukaryota</taxon>
        <taxon>Fungi</taxon>
        <taxon>Dikarya</taxon>
        <taxon>Ascomycota</taxon>
        <taxon>Pezizomycotina</taxon>
        <taxon>Leotiomycetes</taxon>
        <taxon>Leotiomycetes incertae sedis</taxon>
        <taxon>Scytalidium</taxon>
    </lineage>
</organism>
<keyword evidence="3" id="KW-0378">Hydrolase</keyword>
<dbReference type="Pfam" id="PF04734">
    <property type="entry name" value="Ceramidase_alk"/>
    <property type="match status" value="1"/>
</dbReference>
<keyword evidence="10" id="KW-1185">Reference proteome</keyword>
<dbReference type="InterPro" id="IPR036915">
    <property type="entry name" value="Cyclin-like_sf"/>
</dbReference>
<feature type="domain" description="Neutral/alkaline non-lysosomal ceramidase N-terminal" evidence="7">
    <location>
        <begin position="93"/>
        <end position="613"/>
    </location>
</feature>
<feature type="active site" description="Nucleophile" evidence="4">
    <location>
        <position position="348"/>
    </location>
</feature>
<feature type="binding site" evidence="5">
    <location>
        <position position="188"/>
    </location>
    <ligand>
        <name>Zn(2+)</name>
        <dbReference type="ChEBI" id="CHEBI:29105"/>
    </ligand>
</feature>
<dbReference type="InterPro" id="IPR006823">
    <property type="entry name" value="Ceramidase_alk"/>
</dbReference>
<comment type="caution">
    <text evidence="9">The sequence shown here is derived from an EMBL/GenBank/DDBJ whole genome shotgun (WGS) entry which is preliminary data.</text>
</comment>
<comment type="cofactor">
    <cofactor evidence="5">
        <name>Zn(2+)</name>
        <dbReference type="ChEBI" id="CHEBI:29105"/>
    </cofactor>
    <text evidence="5">Binds 1 zinc ion per subunit.</text>
</comment>
<dbReference type="PANTHER" id="PTHR12670:SF20">
    <property type="entry name" value="NEUTRAL CERAMIDASE"/>
    <property type="match status" value="1"/>
</dbReference>
<evidence type="ECO:0000256" key="4">
    <source>
        <dbReference type="PIRSR" id="PIRSR606823-1"/>
    </source>
</evidence>
<keyword evidence="5" id="KW-0862">Zinc</keyword>
<evidence type="ECO:0000256" key="5">
    <source>
        <dbReference type="PIRSR" id="PIRSR606823-2"/>
    </source>
</evidence>
<evidence type="ECO:0000256" key="3">
    <source>
        <dbReference type="ARBA" id="ARBA00022801"/>
    </source>
</evidence>
<evidence type="ECO:0000313" key="9">
    <source>
        <dbReference type="EMBL" id="RFU34855.1"/>
    </source>
</evidence>
<protein>
    <recommendedName>
        <fullName evidence="2">ceramidase</fullName>
        <ecNumber evidence="2">3.5.1.23</ecNumber>
    </recommendedName>
</protein>
<dbReference type="GO" id="GO:0046872">
    <property type="term" value="F:metal ion binding"/>
    <property type="evidence" value="ECO:0007669"/>
    <property type="project" value="UniProtKB-KW"/>
</dbReference>
<feature type="binding site" evidence="5">
    <location>
        <position position="544"/>
    </location>
    <ligand>
        <name>Zn(2+)</name>
        <dbReference type="ChEBI" id="CHEBI:29105"/>
    </ligand>
</feature>
<name>A0A3E2HN96_SCYLI</name>
<evidence type="ECO:0000256" key="1">
    <source>
        <dbReference type="ARBA" id="ARBA00009835"/>
    </source>
</evidence>
<dbReference type="InterPro" id="IPR038445">
    <property type="entry name" value="NCDase_C_sf"/>
</dbReference>
<evidence type="ECO:0000256" key="2">
    <source>
        <dbReference type="ARBA" id="ARBA00011891"/>
    </source>
</evidence>
<reference evidence="9 10" key="1">
    <citation type="submission" date="2018-05" db="EMBL/GenBank/DDBJ databases">
        <title>Draft genome sequence of Scytalidium lignicola DSM 105466, a ubiquitous saprotrophic fungus.</title>
        <authorList>
            <person name="Buettner E."/>
            <person name="Gebauer A.M."/>
            <person name="Hofrichter M."/>
            <person name="Liers C."/>
            <person name="Kellner H."/>
        </authorList>
    </citation>
    <scope>NUCLEOTIDE SEQUENCE [LARGE SCALE GENOMIC DNA]</scope>
    <source>
        <strain evidence="9 10">DSM 105466</strain>
    </source>
</reference>
<accession>A0A3E2HN96</accession>
<dbReference type="OMA" id="WTQVRSD"/>
<dbReference type="GO" id="GO:0046514">
    <property type="term" value="P:ceramide catabolic process"/>
    <property type="evidence" value="ECO:0007669"/>
    <property type="project" value="InterPro"/>
</dbReference>
<feature type="binding site" evidence="5">
    <location>
        <position position="298"/>
    </location>
    <ligand>
        <name>Zn(2+)</name>
        <dbReference type="ChEBI" id="CHEBI:29105"/>
    </ligand>
</feature>
<dbReference type="GO" id="GO:0046512">
    <property type="term" value="P:sphingosine biosynthetic process"/>
    <property type="evidence" value="ECO:0007669"/>
    <property type="project" value="TreeGrafter"/>
</dbReference>
<feature type="non-terminal residue" evidence="9">
    <location>
        <position position="1084"/>
    </location>
</feature>
<keyword evidence="6" id="KW-0812">Transmembrane</keyword>
<dbReference type="InterPro" id="IPR031331">
    <property type="entry name" value="NEUT/ALK_ceramidase_C"/>
</dbReference>
<dbReference type="EC" id="3.5.1.23" evidence="2"/>
<dbReference type="STRING" id="5539.A0A3E2HN96"/>
<dbReference type="SUPFAM" id="SSF47954">
    <property type="entry name" value="Cyclin-like"/>
    <property type="match status" value="2"/>
</dbReference>
<dbReference type="AlphaFoldDB" id="A0A3E2HN96"/>
<keyword evidence="6" id="KW-0472">Membrane</keyword>
<evidence type="ECO:0000313" key="10">
    <source>
        <dbReference type="Proteomes" id="UP000258309"/>
    </source>
</evidence>
<dbReference type="Proteomes" id="UP000258309">
    <property type="component" value="Unassembled WGS sequence"/>
</dbReference>
<dbReference type="InterPro" id="IPR031329">
    <property type="entry name" value="NEUT/ALK_ceramidase_N"/>
</dbReference>
<dbReference type="GO" id="GO:0005576">
    <property type="term" value="C:extracellular region"/>
    <property type="evidence" value="ECO:0007669"/>
    <property type="project" value="TreeGrafter"/>
</dbReference>
<comment type="similarity">
    <text evidence="1">Belongs to the neutral ceramidase family.</text>
</comment>
<evidence type="ECO:0000259" key="8">
    <source>
        <dbReference type="Pfam" id="PF17048"/>
    </source>
</evidence>
<feature type="binding site" evidence="5">
    <location>
        <position position="585"/>
    </location>
    <ligand>
        <name>Zn(2+)</name>
        <dbReference type="ChEBI" id="CHEBI:29105"/>
    </ligand>
</feature>
<proteinExistence type="inferred from homology"/>
<feature type="domain" description="Neutral/alkaline non-lysosomal ceramidase C-terminal" evidence="8">
    <location>
        <begin position="618"/>
        <end position="761"/>
    </location>
</feature>
<dbReference type="GO" id="GO:0042759">
    <property type="term" value="P:long-chain fatty acid biosynthetic process"/>
    <property type="evidence" value="ECO:0007669"/>
    <property type="project" value="TreeGrafter"/>
</dbReference>
<dbReference type="GO" id="GO:0016020">
    <property type="term" value="C:membrane"/>
    <property type="evidence" value="ECO:0007669"/>
    <property type="project" value="GOC"/>
</dbReference>